<dbReference type="SUPFAM" id="SSF46626">
    <property type="entry name" value="Cytochrome c"/>
    <property type="match status" value="1"/>
</dbReference>
<dbReference type="PROSITE" id="PS51007">
    <property type="entry name" value="CYTC"/>
    <property type="match status" value="1"/>
</dbReference>
<evidence type="ECO:0000256" key="1">
    <source>
        <dbReference type="ARBA" id="ARBA00022617"/>
    </source>
</evidence>
<accession>A0A9X3J0S5</accession>
<feature type="region of interest" description="Disordered" evidence="5">
    <location>
        <begin position="126"/>
        <end position="146"/>
    </location>
</feature>
<evidence type="ECO:0000313" key="7">
    <source>
        <dbReference type="EMBL" id="MCY1009358.1"/>
    </source>
</evidence>
<reference evidence="7" key="1">
    <citation type="submission" date="2022-11" db="EMBL/GenBank/DDBJ databases">
        <title>Minimal conservation of predation-associated metabolite biosynthetic gene clusters underscores biosynthetic potential of Myxococcota including descriptions for ten novel species: Archangium lansinium sp. nov., Myxococcus landrumus sp. nov., Nannocystis bai.</title>
        <authorList>
            <person name="Ahearne A."/>
            <person name="Stevens C."/>
            <person name="Phillips K."/>
        </authorList>
    </citation>
    <scope>NUCLEOTIDE SEQUENCE</scope>
    <source>
        <strain evidence="7">Na p29</strain>
    </source>
</reference>
<keyword evidence="1 4" id="KW-0349">Heme</keyword>
<evidence type="ECO:0000313" key="8">
    <source>
        <dbReference type="Proteomes" id="UP001150924"/>
    </source>
</evidence>
<dbReference type="InterPro" id="IPR036909">
    <property type="entry name" value="Cyt_c-like_dom_sf"/>
</dbReference>
<comment type="caution">
    <text evidence="7">The sequence shown here is derived from an EMBL/GenBank/DDBJ whole genome shotgun (WGS) entry which is preliminary data.</text>
</comment>
<evidence type="ECO:0000256" key="5">
    <source>
        <dbReference type="SAM" id="MobiDB-lite"/>
    </source>
</evidence>
<organism evidence="7 8">
    <name type="scientific">Nannocystis pusilla</name>
    <dbReference type="NCBI Taxonomy" id="889268"/>
    <lineage>
        <taxon>Bacteria</taxon>
        <taxon>Pseudomonadati</taxon>
        <taxon>Myxococcota</taxon>
        <taxon>Polyangia</taxon>
        <taxon>Nannocystales</taxon>
        <taxon>Nannocystaceae</taxon>
        <taxon>Nannocystis</taxon>
    </lineage>
</organism>
<keyword evidence="2 4" id="KW-0479">Metal-binding</keyword>
<dbReference type="AlphaFoldDB" id="A0A9X3J0S5"/>
<proteinExistence type="predicted"/>
<dbReference type="Gene3D" id="1.10.760.10">
    <property type="entry name" value="Cytochrome c-like domain"/>
    <property type="match status" value="1"/>
</dbReference>
<evidence type="ECO:0000256" key="4">
    <source>
        <dbReference type="PROSITE-ProRule" id="PRU00433"/>
    </source>
</evidence>
<dbReference type="Proteomes" id="UP001150924">
    <property type="component" value="Unassembled WGS sequence"/>
</dbReference>
<keyword evidence="3 4" id="KW-0408">Iron</keyword>
<dbReference type="GO" id="GO:0046872">
    <property type="term" value="F:metal ion binding"/>
    <property type="evidence" value="ECO:0007669"/>
    <property type="project" value="UniProtKB-KW"/>
</dbReference>
<sequence>MSDVEASMELSPEEERGREVYEKVCASCHGGANKATIVDRAVHDLAFPALKPDGNVLFEVPATDPPRPVLAAQPENEFINIGSAMENFLVQLGATEHESFTKDLSFPAYRFRFYKDAARTEVAADLPPRSRPAIRSLARSTPTATP</sequence>
<dbReference type="InterPro" id="IPR009056">
    <property type="entry name" value="Cyt_c-like_dom"/>
</dbReference>
<feature type="domain" description="Cytochrome c" evidence="6">
    <location>
        <begin position="12"/>
        <end position="142"/>
    </location>
</feature>
<evidence type="ECO:0000256" key="3">
    <source>
        <dbReference type="ARBA" id="ARBA00023004"/>
    </source>
</evidence>
<dbReference type="GO" id="GO:0020037">
    <property type="term" value="F:heme binding"/>
    <property type="evidence" value="ECO:0007669"/>
    <property type="project" value="InterPro"/>
</dbReference>
<dbReference type="RefSeq" id="WP_267772022.1">
    <property type="nucleotide sequence ID" value="NZ_JAPNKE010000002.1"/>
</dbReference>
<name>A0A9X3J0S5_9BACT</name>
<protein>
    <submittedName>
        <fullName evidence="7">Cytochrome c</fullName>
    </submittedName>
</protein>
<dbReference type="GO" id="GO:0009055">
    <property type="term" value="F:electron transfer activity"/>
    <property type="evidence" value="ECO:0007669"/>
    <property type="project" value="InterPro"/>
</dbReference>
<keyword evidence="8" id="KW-1185">Reference proteome</keyword>
<dbReference type="EMBL" id="JAPNKE010000002">
    <property type="protein sequence ID" value="MCY1009358.1"/>
    <property type="molecule type" value="Genomic_DNA"/>
</dbReference>
<evidence type="ECO:0000256" key="2">
    <source>
        <dbReference type="ARBA" id="ARBA00022723"/>
    </source>
</evidence>
<gene>
    <name evidence="7" type="ORF">OV079_28095</name>
</gene>
<evidence type="ECO:0000259" key="6">
    <source>
        <dbReference type="PROSITE" id="PS51007"/>
    </source>
</evidence>